<evidence type="ECO:0000313" key="10">
    <source>
        <dbReference type="EMBL" id="GGB68869.1"/>
    </source>
</evidence>
<dbReference type="InterPro" id="IPR050297">
    <property type="entry name" value="LipidA_mod_glycosyltrf_83"/>
</dbReference>
<dbReference type="Proteomes" id="UP000628854">
    <property type="component" value="Unassembled WGS sequence"/>
</dbReference>
<protein>
    <submittedName>
        <fullName evidence="10">Glucosyltransferase</fullName>
    </submittedName>
</protein>
<evidence type="ECO:0000313" key="11">
    <source>
        <dbReference type="Proteomes" id="UP000628854"/>
    </source>
</evidence>
<name>A0ABQ1JH48_9PROT</name>
<evidence type="ECO:0000259" key="9">
    <source>
        <dbReference type="Pfam" id="PF02366"/>
    </source>
</evidence>
<feature type="transmembrane region" description="Helical" evidence="8">
    <location>
        <begin position="370"/>
        <end position="389"/>
    </location>
</feature>
<keyword evidence="3" id="KW-0328">Glycosyltransferase</keyword>
<evidence type="ECO:0000256" key="8">
    <source>
        <dbReference type="SAM" id="Phobius"/>
    </source>
</evidence>
<feature type="transmembrane region" description="Helical" evidence="8">
    <location>
        <begin position="446"/>
        <end position="464"/>
    </location>
</feature>
<reference evidence="11" key="1">
    <citation type="journal article" date="2019" name="Int. J. Syst. Evol. Microbiol.">
        <title>The Global Catalogue of Microorganisms (GCM) 10K type strain sequencing project: providing services to taxonomists for standard genome sequencing and annotation.</title>
        <authorList>
            <consortium name="The Broad Institute Genomics Platform"/>
            <consortium name="The Broad Institute Genome Sequencing Center for Infectious Disease"/>
            <person name="Wu L."/>
            <person name="Ma J."/>
        </authorList>
    </citation>
    <scope>NUCLEOTIDE SEQUENCE [LARGE SCALE GENOMIC DNA]</scope>
    <source>
        <strain evidence="11">CGMCC 1.15928</strain>
    </source>
</reference>
<keyword evidence="11" id="KW-1185">Reference proteome</keyword>
<dbReference type="EMBL" id="BMKF01000002">
    <property type="protein sequence ID" value="GGB68869.1"/>
    <property type="molecule type" value="Genomic_DNA"/>
</dbReference>
<accession>A0ABQ1JH48</accession>
<proteinExistence type="predicted"/>
<feature type="transmembrane region" description="Helical" evidence="8">
    <location>
        <begin position="421"/>
        <end position="439"/>
    </location>
</feature>
<evidence type="ECO:0000256" key="6">
    <source>
        <dbReference type="ARBA" id="ARBA00022989"/>
    </source>
</evidence>
<dbReference type="PANTHER" id="PTHR33908">
    <property type="entry name" value="MANNOSYLTRANSFERASE YKCB-RELATED"/>
    <property type="match status" value="1"/>
</dbReference>
<evidence type="ECO:0000256" key="2">
    <source>
        <dbReference type="ARBA" id="ARBA00022475"/>
    </source>
</evidence>
<dbReference type="Pfam" id="PF02366">
    <property type="entry name" value="PMT"/>
    <property type="match status" value="1"/>
</dbReference>
<feature type="domain" description="ArnT-like N-terminal" evidence="9">
    <location>
        <begin position="39"/>
        <end position="238"/>
    </location>
</feature>
<evidence type="ECO:0000256" key="7">
    <source>
        <dbReference type="ARBA" id="ARBA00023136"/>
    </source>
</evidence>
<evidence type="ECO:0000256" key="5">
    <source>
        <dbReference type="ARBA" id="ARBA00022692"/>
    </source>
</evidence>
<comment type="subcellular location">
    <subcellularLocation>
        <location evidence="1">Cell membrane</location>
        <topology evidence="1">Multi-pass membrane protein</topology>
    </subcellularLocation>
</comment>
<gene>
    <name evidence="10" type="ORF">GCM10011503_16860</name>
</gene>
<feature type="transmembrane region" description="Helical" evidence="8">
    <location>
        <begin position="337"/>
        <end position="358"/>
    </location>
</feature>
<feature type="transmembrane region" description="Helical" evidence="8">
    <location>
        <begin position="315"/>
        <end position="331"/>
    </location>
</feature>
<sequence length="603" mass="66199">MNWIDRLSTGWKAWVLLFALTMTAAAPGVFNLPALDRDESRFAQASKQYLETGDYITIRYQDEYRNKKPAGIHWLQAGATAAFGEGENLDVWTYRVPSWIGAGLATLACFWLGIAAIGRQGAFIGAALFGSSLLLTSEAHISKTDGVLVFLITMAMGCLLRLYLRKDNDKRLAIAFWVIHGAGFLIKGPVITLVAGMAMLVLWLWDRRDRDWMKALWWWPGPLISVLMVLPWFIAIQIATQGTYVEGAVGKDLKDKLVSASEGHGGLPGYHLMHLPAWFFPGILLLVPAVALTWRYLRHKTLESLGDVDRDGLKFLVAWAVTTWIFFELLLTKLSHYILPAYPAFALLCGWAAVKLIEGQRATISRYASLILYAIGGVALAAFTSPWAVDALQADKAGDFKTVEESVVMAQWAGATDYPMFFWYMGVGAVFLGGMALAIRQIPLSVLGGVLASILLGWQARIFVLPTQTWVQATETAKLALAEVCGIPRQDCDGEAGPDRVLALGFAEPSYVLTLGTQNLHPPETPTVLPEDEAAYPVVYLVNLEDQRAQIDFAEVEASAAALGRCETGRSEPFYALNYSNNDPVAFIAVRYEADCEASNTAS</sequence>
<keyword evidence="7 8" id="KW-0472">Membrane</keyword>
<evidence type="ECO:0000256" key="1">
    <source>
        <dbReference type="ARBA" id="ARBA00004651"/>
    </source>
</evidence>
<dbReference type="RefSeq" id="WP_084392950.1">
    <property type="nucleotide sequence ID" value="NZ_BMKF01000002.1"/>
</dbReference>
<feature type="transmembrane region" description="Helical" evidence="8">
    <location>
        <begin position="102"/>
        <end position="135"/>
    </location>
</feature>
<feature type="transmembrane region" description="Helical" evidence="8">
    <location>
        <begin position="184"/>
        <end position="205"/>
    </location>
</feature>
<dbReference type="InterPro" id="IPR003342">
    <property type="entry name" value="ArnT-like_N"/>
</dbReference>
<comment type="caution">
    <text evidence="10">The sequence shown here is derived from an EMBL/GenBank/DDBJ whole genome shotgun (WGS) entry which is preliminary data.</text>
</comment>
<feature type="transmembrane region" description="Helical" evidence="8">
    <location>
        <begin position="275"/>
        <end position="294"/>
    </location>
</feature>
<evidence type="ECO:0000256" key="4">
    <source>
        <dbReference type="ARBA" id="ARBA00022679"/>
    </source>
</evidence>
<feature type="transmembrane region" description="Helical" evidence="8">
    <location>
        <begin position="217"/>
        <end position="239"/>
    </location>
</feature>
<dbReference type="PANTHER" id="PTHR33908:SF3">
    <property type="entry name" value="UNDECAPRENYL PHOSPHATE-ALPHA-4-AMINO-4-DEOXY-L-ARABINOSE ARABINOSYL TRANSFERASE"/>
    <property type="match status" value="1"/>
</dbReference>
<keyword evidence="2" id="KW-1003">Cell membrane</keyword>
<keyword evidence="5 8" id="KW-0812">Transmembrane</keyword>
<organism evidence="10 11">
    <name type="scientific">Henriciella pelagia</name>
    <dbReference type="NCBI Taxonomy" id="1977912"/>
    <lineage>
        <taxon>Bacteria</taxon>
        <taxon>Pseudomonadati</taxon>
        <taxon>Pseudomonadota</taxon>
        <taxon>Alphaproteobacteria</taxon>
        <taxon>Hyphomonadales</taxon>
        <taxon>Hyphomonadaceae</taxon>
        <taxon>Henriciella</taxon>
    </lineage>
</organism>
<feature type="transmembrane region" description="Helical" evidence="8">
    <location>
        <begin position="147"/>
        <end position="164"/>
    </location>
</feature>
<keyword evidence="4" id="KW-0808">Transferase</keyword>
<keyword evidence="6 8" id="KW-1133">Transmembrane helix</keyword>
<evidence type="ECO:0000256" key="3">
    <source>
        <dbReference type="ARBA" id="ARBA00022676"/>
    </source>
</evidence>